<feature type="binding site" evidence="3">
    <location>
        <position position="56"/>
    </location>
    <ligand>
        <name>ATP</name>
        <dbReference type="ChEBI" id="CHEBI:30616"/>
    </ligand>
</feature>
<gene>
    <name evidence="6" type="ORF">L210DRAFT_3159615</name>
</gene>
<reference evidence="6" key="2">
    <citation type="journal article" date="2020" name="Nat. Commun.">
        <title>Large-scale genome sequencing of mycorrhizal fungi provides insights into the early evolution of symbiotic traits.</title>
        <authorList>
            <person name="Miyauchi S."/>
            <person name="Kiss E."/>
            <person name="Kuo A."/>
            <person name="Drula E."/>
            <person name="Kohler A."/>
            <person name="Sanchez-Garcia M."/>
            <person name="Morin E."/>
            <person name="Andreopoulos B."/>
            <person name="Barry K.W."/>
            <person name="Bonito G."/>
            <person name="Buee M."/>
            <person name="Carver A."/>
            <person name="Chen C."/>
            <person name="Cichocki N."/>
            <person name="Clum A."/>
            <person name="Culley D."/>
            <person name="Crous P.W."/>
            <person name="Fauchery L."/>
            <person name="Girlanda M."/>
            <person name="Hayes R.D."/>
            <person name="Keri Z."/>
            <person name="LaButti K."/>
            <person name="Lipzen A."/>
            <person name="Lombard V."/>
            <person name="Magnuson J."/>
            <person name="Maillard F."/>
            <person name="Murat C."/>
            <person name="Nolan M."/>
            <person name="Ohm R.A."/>
            <person name="Pangilinan J."/>
            <person name="Pereira M.F."/>
            <person name="Perotto S."/>
            <person name="Peter M."/>
            <person name="Pfister S."/>
            <person name="Riley R."/>
            <person name="Sitrit Y."/>
            <person name="Stielow J.B."/>
            <person name="Szollosi G."/>
            <person name="Zifcakova L."/>
            <person name="Stursova M."/>
            <person name="Spatafora J.W."/>
            <person name="Tedersoo L."/>
            <person name="Vaario L.M."/>
            <person name="Yamada A."/>
            <person name="Yan M."/>
            <person name="Wang P."/>
            <person name="Xu J."/>
            <person name="Bruns T."/>
            <person name="Baldrian P."/>
            <person name="Vilgalys R."/>
            <person name="Dunand C."/>
            <person name="Henrissat B."/>
            <person name="Grigoriev I.V."/>
            <person name="Hibbett D."/>
            <person name="Nagy L.G."/>
            <person name="Martin F.M."/>
        </authorList>
    </citation>
    <scope>NUCLEOTIDE SEQUENCE</scope>
    <source>
        <strain evidence="6">BED1</strain>
    </source>
</reference>
<feature type="region of interest" description="Disordered" evidence="4">
    <location>
        <begin position="618"/>
        <end position="715"/>
    </location>
</feature>
<feature type="compositionally biased region" description="Polar residues" evidence="4">
    <location>
        <begin position="559"/>
        <end position="572"/>
    </location>
</feature>
<reference evidence="6" key="1">
    <citation type="submission" date="2019-10" db="EMBL/GenBank/DDBJ databases">
        <authorList>
            <consortium name="DOE Joint Genome Institute"/>
            <person name="Kuo A."/>
            <person name="Miyauchi S."/>
            <person name="Kiss E."/>
            <person name="Drula E."/>
            <person name="Kohler A."/>
            <person name="Sanchez-Garcia M."/>
            <person name="Andreopoulos B."/>
            <person name="Barry K.W."/>
            <person name="Bonito G."/>
            <person name="Buee M."/>
            <person name="Carver A."/>
            <person name="Chen C."/>
            <person name="Cichocki N."/>
            <person name="Clum A."/>
            <person name="Culley D."/>
            <person name="Crous P.W."/>
            <person name="Fauchery L."/>
            <person name="Girlanda M."/>
            <person name="Hayes R."/>
            <person name="Keri Z."/>
            <person name="LaButti K."/>
            <person name="Lipzen A."/>
            <person name="Lombard V."/>
            <person name="Magnuson J."/>
            <person name="Maillard F."/>
            <person name="Morin E."/>
            <person name="Murat C."/>
            <person name="Nolan M."/>
            <person name="Ohm R."/>
            <person name="Pangilinan J."/>
            <person name="Pereira M."/>
            <person name="Perotto S."/>
            <person name="Peter M."/>
            <person name="Riley R."/>
            <person name="Sitrit Y."/>
            <person name="Stielow B."/>
            <person name="Szollosi G."/>
            <person name="Zifcakova L."/>
            <person name="Stursova M."/>
            <person name="Spatafora J.W."/>
            <person name="Tedersoo L."/>
            <person name="Vaario L.-M."/>
            <person name="Yamada A."/>
            <person name="Yan M."/>
            <person name="Wang P."/>
            <person name="Xu J."/>
            <person name="Bruns T."/>
            <person name="Baldrian P."/>
            <person name="Vilgalys R."/>
            <person name="Henrissat B."/>
            <person name="Grigoriev I.V."/>
            <person name="Hibbett D."/>
            <person name="Nagy L.G."/>
            <person name="Martin F.M."/>
        </authorList>
    </citation>
    <scope>NUCLEOTIDE SEQUENCE</scope>
    <source>
        <strain evidence="6">BED1</strain>
    </source>
</reference>
<feature type="region of interest" description="Disordered" evidence="4">
    <location>
        <begin position="727"/>
        <end position="759"/>
    </location>
</feature>
<evidence type="ECO:0000256" key="3">
    <source>
        <dbReference type="PROSITE-ProRule" id="PRU10141"/>
    </source>
</evidence>
<feature type="compositionally biased region" description="Basic and acidic residues" evidence="4">
    <location>
        <begin position="630"/>
        <end position="656"/>
    </location>
</feature>
<evidence type="ECO:0000256" key="1">
    <source>
        <dbReference type="ARBA" id="ARBA00022741"/>
    </source>
</evidence>
<feature type="compositionally biased region" description="Basic and acidic residues" evidence="4">
    <location>
        <begin position="727"/>
        <end position="744"/>
    </location>
</feature>
<evidence type="ECO:0000259" key="5">
    <source>
        <dbReference type="PROSITE" id="PS50011"/>
    </source>
</evidence>
<dbReference type="InterPro" id="IPR017441">
    <property type="entry name" value="Protein_kinase_ATP_BS"/>
</dbReference>
<dbReference type="InterPro" id="IPR008271">
    <property type="entry name" value="Ser/Thr_kinase_AS"/>
</dbReference>
<dbReference type="GO" id="GO:0005737">
    <property type="term" value="C:cytoplasm"/>
    <property type="evidence" value="ECO:0007669"/>
    <property type="project" value="TreeGrafter"/>
</dbReference>
<feature type="compositionally biased region" description="Low complexity" evidence="4">
    <location>
        <begin position="481"/>
        <end position="494"/>
    </location>
</feature>
<dbReference type="Gene3D" id="1.10.510.10">
    <property type="entry name" value="Transferase(Phosphotransferase) domain 1"/>
    <property type="match status" value="1"/>
</dbReference>
<feature type="region of interest" description="Disordered" evidence="4">
    <location>
        <begin position="367"/>
        <end position="431"/>
    </location>
</feature>
<name>A0AAD4BY03_BOLED</name>
<keyword evidence="2 3" id="KW-0067">ATP-binding</keyword>
<dbReference type="EMBL" id="WHUW01000008">
    <property type="protein sequence ID" value="KAF8443125.1"/>
    <property type="molecule type" value="Genomic_DNA"/>
</dbReference>
<dbReference type="CDD" id="cd14014">
    <property type="entry name" value="STKc_PknB_like"/>
    <property type="match status" value="1"/>
</dbReference>
<feature type="compositionally biased region" description="Basic and acidic residues" evidence="4">
    <location>
        <begin position="784"/>
        <end position="794"/>
    </location>
</feature>
<evidence type="ECO:0000256" key="4">
    <source>
        <dbReference type="SAM" id="MobiDB-lite"/>
    </source>
</evidence>
<sequence>MDSPSEVSDVFSLSDHLLAERLQFVKEIGFGNWGSVWLCRPKSSSGKVKDMEVAVKLVHRSKTSTTAARVRSLWNEMKIVRSFKNDPHPSIVPFHSFIITPSYALITMAYLPTLVPVEVSESRAKEWFKSLLSGVHFLHSRGVVHNDIKPANILLSRANIPVLVDFGFSEQYDLASPKAFHSNLTYGTPEYLSPERARGLPHDTRKSDIWSLGVTFFEILVGRTPFEYEEGEVFEKKEDLEKYWNRTMRGKWVGKYSVSQPVERLLKRMIIPNADLRCTAAELIGDTYWDANPVTTAHGHRKSASAAAQSTAHARGSSFFNSFKESFKDKDKEPSLSRLLDISLPWTESASRPASRIAVISHPALRAATPRVPSATSLASQPRTPKAPPETKVASNHRAIVEQESRTSTPDTVRTRTHSRSKSQPRLRSPPGIITTARARKLSTVQASPLVRPQRQIGVEMESDVEKDTSACRGWENMNASKSPTSVSRNSNSSMKRPLGPRQPSPRVTSVFIAVKESSVPSKQVGTTEDKYARSHLAHVHTPETKYPRTRTRTPVHFVTSQSVPQTPTRAVSSQTPLHTTQTSQQTSASKQLSGKPPRARGRAGVLTDLTGFARNVDLGAHGVGHPVKRGVEKRDRGKENARGRTTVQKENKENEGLPAQVHVSRKDSRVPSRRSGTAPLGPKTPVKEQGTSRTLAASLSGATTVARGSVRDRMMDWERERERLREMNRLTDTSTDGHDEHDSTSTSSSSSDDDDSGVEAEVIAEVASAQAETKLPTELETPEEVKTKVEGERPTTTQTTTTVFSSSSNLERSQIEIAKIGVRASAQILSSRKRSITALGRRSQSVGKQLTVESQVDSVTDMGLPIEMRRSESGLNSLKHSVKASIGYALLQVFYPGSTYRSRCTGPMCLS</sequence>
<accession>A0AAD4BY03</accession>
<keyword evidence="7" id="KW-1185">Reference proteome</keyword>
<keyword evidence="1 3" id="KW-0547">Nucleotide-binding</keyword>
<dbReference type="PROSITE" id="PS00107">
    <property type="entry name" value="PROTEIN_KINASE_ATP"/>
    <property type="match status" value="1"/>
</dbReference>
<dbReference type="SMART" id="SM00220">
    <property type="entry name" value="S_TKc"/>
    <property type="match status" value="1"/>
</dbReference>
<feature type="compositionally biased region" description="Low complexity" evidence="4">
    <location>
        <begin position="573"/>
        <end position="592"/>
    </location>
</feature>
<feature type="compositionally biased region" description="Basic residues" evidence="4">
    <location>
        <begin position="415"/>
        <end position="425"/>
    </location>
</feature>
<dbReference type="AlphaFoldDB" id="A0AAD4BY03"/>
<dbReference type="InterPro" id="IPR045269">
    <property type="entry name" value="Atg1-like"/>
</dbReference>
<dbReference type="PANTHER" id="PTHR24348:SF68">
    <property type="entry name" value="SERINE_THREONINE-PROTEIN KINASE ATG1C"/>
    <property type="match status" value="1"/>
</dbReference>
<dbReference type="Proteomes" id="UP001194468">
    <property type="component" value="Unassembled WGS sequence"/>
</dbReference>
<feature type="region of interest" description="Disordered" evidence="4">
    <location>
        <begin position="475"/>
        <end position="506"/>
    </location>
</feature>
<dbReference type="InterPro" id="IPR011009">
    <property type="entry name" value="Kinase-like_dom_sf"/>
</dbReference>
<feature type="compositionally biased region" description="Polar residues" evidence="4">
    <location>
        <begin position="690"/>
        <end position="704"/>
    </location>
</feature>
<feature type="region of interest" description="Disordered" evidence="4">
    <location>
        <begin position="782"/>
        <end position="808"/>
    </location>
</feature>
<dbReference type="Pfam" id="PF00069">
    <property type="entry name" value="Pkinase"/>
    <property type="match status" value="1"/>
</dbReference>
<organism evidence="6 7">
    <name type="scientific">Boletus edulis BED1</name>
    <dbReference type="NCBI Taxonomy" id="1328754"/>
    <lineage>
        <taxon>Eukaryota</taxon>
        <taxon>Fungi</taxon>
        <taxon>Dikarya</taxon>
        <taxon>Basidiomycota</taxon>
        <taxon>Agaricomycotina</taxon>
        <taxon>Agaricomycetes</taxon>
        <taxon>Agaricomycetidae</taxon>
        <taxon>Boletales</taxon>
        <taxon>Boletineae</taxon>
        <taxon>Boletaceae</taxon>
        <taxon>Boletoideae</taxon>
        <taxon>Boletus</taxon>
    </lineage>
</organism>
<dbReference type="PROSITE" id="PS00108">
    <property type="entry name" value="PROTEIN_KINASE_ST"/>
    <property type="match status" value="1"/>
</dbReference>
<dbReference type="PROSITE" id="PS50011">
    <property type="entry name" value="PROTEIN_KINASE_DOM"/>
    <property type="match status" value="1"/>
</dbReference>
<feature type="domain" description="Protein kinase" evidence="5">
    <location>
        <begin position="22"/>
        <end position="289"/>
    </location>
</feature>
<feature type="region of interest" description="Disordered" evidence="4">
    <location>
        <begin position="558"/>
        <end position="603"/>
    </location>
</feature>
<evidence type="ECO:0000256" key="2">
    <source>
        <dbReference type="ARBA" id="ARBA00022840"/>
    </source>
</evidence>
<dbReference type="PANTHER" id="PTHR24348">
    <property type="entry name" value="SERINE/THREONINE-PROTEIN KINASE UNC-51-RELATED"/>
    <property type="match status" value="1"/>
</dbReference>
<dbReference type="GO" id="GO:0004674">
    <property type="term" value="F:protein serine/threonine kinase activity"/>
    <property type="evidence" value="ECO:0007669"/>
    <property type="project" value="InterPro"/>
</dbReference>
<dbReference type="InterPro" id="IPR000719">
    <property type="entry name" value="Prot_kinase_dom"/>
</dbReference>
<dbReference type="GO" id="GO:0005524">
    <property type="term" value="F:ATP binding"/>
    <property type="evidence" value="ECO:0007669"/>
    <property type="project" value="UniProtKB-UniRule"/>
</dbReference>
<proteinExistence type="predicted"/>
<comment type="caution">
    <text evidence="6">The sequence shown here is derived from an EMBL/GenBank/DDBJ whole genome shotgun (WGS) entry which is preliminary data.</text>
</comment>
<evidence type="ECO:0000313" key="7">
    <source>
        <dbReference type="Proteomes" id="UP001194468"/>
    </source>
</evidence>
<dbReference type="GO" id="GO:0010506">
    <property type="term" value="P:regulation of autophagy"/>
    <property type="evidence" value="ECO:0007669"/>
    <property type="project" value="InterPro"/>
</dbReference>
<protein>
    <recommendedName>
        <fullName evidence="5">Protein kinase domain-containing protein</fullName>
    </recommendedName>
</protein>
<dbReference type="SUPFAM" id="SSF56112">
    <property type="entry name" value="Protein kinase-like (PK-like)"/>
    <property type="match status" value="1"/>
</dbReference>
<evidence type="ECO:0000313" key="6">
    <source>
        <dbReference type="EMBL" id="KAF8443125.1"/>
    </source>
</evidence>
<feature type="compositionally biased region" description="Polar residues" evidence="4">
    <location>
        <begin position="374"/>
        <end position="383"/>
    </location>
</feature>